<proteinExistence type="predicted"/>
<dbReference type="EMBL" id="PQIB02000002">
    <property type="protein sequence ID" value="RLN35560.1"/>
    <property type="molecule type" value="Genomic_DNA"/>
</dbReference>
<sequence length="173" mass="18667">MPHPWRRASRQQTSRDPAPSGSPSSSRPWRPHLPLLRMSSSSASSFFARAGCSAEWRGGGASGRRRPLLSCCCSVSGGSEESRRRWRSVSSSSLSRAGQQRPQPSVGPTRRIAESWEPARLGGWEAVRFFSGWLPGPRCGGISAIPILEDRVADAGADSLTIDLRRVPAAQGT</sequence>
<dbReference type="AlphaFoldDB" id="A0A3L6TEP6"/>
<feature type="compositionally biased region" description="Low complexity" evidence="1">
    <location>
        <begin position="14"/>
        <end position="33"/>
    </location>
</feature>
<keyword evidence="3" id="KW-1185">Reference proteome</keyword>
<dbReference type="Proteomes" id="UP000275267">
    <property type="component" value="Unassembled WGS sequence"/>
</dbReference>
<accession>A0A3L6TEP6</accession>
<organism evidence="2 3">
    <name type="scientific">Panicum miliaceum</name>
    <name type="common">Proso millet</name>
    <name type="synonym">Broomcorn millet</name>
    <dbReference type="NCBI Taxonomy" id="4540"/>
    <lineage>
        <taxon>Eukaryota</taxon>
        <taxon>Viridiplantae</taxon>
        <taxon>Streptophyta</taxon>
        <taxon>Embryophyta</taxon>
        <taxon>Tracheophyta</taxon>
        <taxon>Spermatophyta</taxon>
        <taxon>Magnoliopsida</taxon>
        <taxon>Liliopsida</taxon>
        <taxon>Poales</taxon>
        <taxon>Poaceae</taxon>
        <taxon>PACMAD clade</taxon>
        <taxon>Panicoideae</taxon>
        <taxon>Panicodae</taxon>
        <taxon>Paniceae</taxon>
        <taxon>Panicinae</taxon>
        <taxon>Panicum</taxon>
        <taxon>Panicum sect. Panicum</taxon>
    </lineage>
</organism>
<evidence type="ECO:0000313" key="2">
    <source>
        <dbReference type="EMBL" id="RLN35560.1"/>
    </source>
</evidence>
<name>A0A3L6TEP6_PANMI</name>
<comment type="caution">
    <text evidence="2">The sequence shown here is derived from an EMBL/GenBank/DDBJ whole genome shotgun (WGS) entry which is preliminary data.</text>
</comment>
<evidence type="ECO:0000313" key="3">
    <source>
        <dbReference type="Proteomes" id="UP000275267"/>
    </source>
</evidence>
<evidence type="ECO:0000256" key="1">
    <source>
        <dbReference type="SAM" id="MobiDB-lite"/>
    </source>
</evidence>
<protein>
    <submittedName>
        <fullName evidence="2">Uncharacterized protein</fullName>
    </submittedName>
</protein>
<feature type="region of interest" description="Disordered" evidence="1">
    <location>
        <begin position="1"/>
        <end position="33"/>
    </location>
</feature>
<reference evidence="3" key="1">
    <citation type="journal article" date="2019" name="Nat. Commun.">
        <title>The genome of broomcorn millet.</title>
        <authorList>
            <person name="Zou C."/>
            <person name="Miki D."/>
            <person name="Li D."/>
            <person name="Tang Q."/>
            <person name="Xiao L."/>
            <person name="Rajput S."/>
            <person name="Deng P."/>
            <person name="Jia W."/>
            <person name="Huang R."/>
            <person name="Zhang M."/>
            <person name="Sun Y."/>
            <person name="Hu J."/>
            <person name="Fu X."/>
            <person name="Schnable P.S."/>
            <person name="Li F."/>
            <person name="Zhang H."/>
            <person name="Feng B."/>
            <person name="Zhu X."/>
            <person name="Liu R."/>
            <person name="Schnable J.C."/>
            <person name="Zhu J.-K."/>
            <person name="Zhang H."/>
        </authorList>
    </citation>
    <scope>NUCLEOTIDE SEQUENCE [LARGE SCALE GENOMIC DNA]</scope>
</reference>
<gene>
    <name evidence="2" type="ORF">C2845_PM03G01850</name>
</gene>
<feature type="region of interest" description="Disordered" evidence="1">
    <location>
        <begin position="75"/>
        <end position="109"/>
    </location>
</feature>